<feature type="compositionally biased region" description="Basic and acidic residues" evidence="1">
    <location>
        <begin position="109"/>
        <end position="128"/>
    </location>
</feature>
<dbReference type="AlphaFoldDB" id="A0A5X3P537"/>
<feature type="region of interest" description="Disordered" evidence="1">
    <location>
        <begin position="105"/>
        <end position="134"/>
    </location>
</feature>
<name>A0A5X3P537_SALET</name>
<protein>
    <submittedName>
        <fullName evidence="2">Uncharacterized protein</fullName>
    </submittedName>
</protein>
<evidence type="ECO:0000256" key="1">
    <source>
        <dbReference type="SAM" id="MobiDB-lite"/>
    </source>
</evidence>
<evidence type="ECO:0000313" key="2">
    <source>
        <dbReference type="EMBL" id="EBZ6053760.1"/>
    </source>
</evidence>
<reference evidence="2" key="1">
    <citation type="submission" date="2018-10" db="EMBL/GenBank/DDBJ databases">
        <authorList>
            <consortium name="GenomeTrakr network: Whole genome sequencing for foodborne pathogen traceback"/>
        </authorList>
    </citation>
    <scope>NUCLEOTIDE SEQUENCE</scope>
    <source>
        <strain evidence="2">FDA00013435</strain>
    </source>
</reference>
<gene>
    <name evidence="2" type="ORF">D2118_20390</name>
</gene>
<accession>A0A5X3P537</accession>
<dbReference type="EMBL" id="AAHRRA010000028">
    <property type="protein sequence ID" value="EBZ6053760.1"/>
    <property type="molecule type" value="Genomic_DNA"/>
</dbReference>
<organism evidence="2">
    <name type="scientific">Salmonella enterica subsp. enterica serovar Weslaco</name>
    <dbReference type="NCBI Taxonomy" id="1243597"/>
    <lineage>
        <taxon>Bacteria</taxon>
        <taxon>Pseudomonadati</taxon>
        <taxon>Pseudomonadota</taxon>
        <taxon>Gammaproteobacteria</taxon>
        <taxon>Enterobacterales</taxon>
        <taxon>Enterobacteriaceae</taxon>
        <taxon>Salmonella</taxon>
    </lineage>
</organism>
<sequence>MSQFIQTSLVVRLRQARRARQDFSGFRGAALNQSRSASGVYTGLVSCHERGYQESTWRVCYAAPVRKVAYAGNAVITPPRSLGRYAPAVRLRRALPSLTEQAQALSIDSGDKAPQDICAKKRNPEKAAPEALFP</sequence>
<proteinExistence type="predicted"/>
<comment type="caution">
    <text evidence="2">The sequence shown here is derived from an EMBL/GenBank/DDBJ whole genome shotgun (WGS) entry which is preliminary data.</text>
</comment>